<dbReference type="InterPro" id="IPR045292">
    <property type="entry name" value="Complex1_LYR_NDUFB9_LYRM3"/>
</dbReference>
<dbReference type="PANTHER" id="PTHR12868:SF0">
    <property type="entry name" value="NADH DEHYDROGENASE [UBIQUINONE] 1 BETA SUBCOMPLEX SUBUNIT 9"/>
    <property type="match status" value="1"/>
</dbReference>
<keyword evidence="10" id="KW-0249">Electron transport</keyword>
<evidence type="ECO:0000259" key="16">
    <source>
        <dbReference type="Pfam" id="PF05347"/>
    </source>
</evidence>
<accession>A0A8K0EZV0</accession>
<dbReference type="CDD" id="cd20263">
    <property type="entry name" value="Complex1_LYR_NDUFB9_LYRM3"/>
    <property type="match status" value="1"/>
</dbReference>
<keyword evidence="11" id="KW-0007">Acetylation</keyword>
<dbReference type="EMBL" id="OV696692">
    <property type="protein sequence ID" value="CAH1269253.1"/>
    <property type="molecule type" value="Genomic_DNA"/>
</dbReference>
<evidence type="ECO:0000256" key="15">
    <source>
        <dbReference type="ARBA" id="ARBA00032528"/>
    </source>
</evidence>
<gene>
    <name evidence="17" type="primary">NDUFB9</name>
    <name evidence="17" type="ORF">BLAG_LOCUS21955</name>
</gene>
<comment type="subunit">
    <text evidence="4">Mammalian complex I is composed of 45 different subunits.</text>
</comment>
<evidence type="ECO:0000256" key="8">
    <source>
        <dbReference type="ARBA" id="ARBA00022660"/>
    </source>
</evidence>
<evidence type="ECO:0000256" key="6">
    <source>
        <dbReference type="ARBA" id="ARBA00022448"/>
    </source>
</evidence>
<dbReference type="GO" id="GO:0006120">
    <property type="term" value="P:mitochondrial electron transport, NADH to ubiquinone"/>
    <property type="evidence" value="ECO:0007669"/>
    <property type="project" value="InterPro"/>
</dbReference>
<reference evidence="17" key="1">
    <citation type="submission" date="2022-01" db="EMBL/GenBank/DDBJ databases">
        <authorList>
            <person name="Braso-Vives M."/>
        </authorList>
    </citation>
    <scope>NUCLEOTIDE SEQUENCE</scope>
</reference>
<proteinExistence type="inferred from homology"/>
<keyword evidence="9" id="KW-0999">Mitochondrion inner membrane</keyword>
<dbReference type="InterPro" id="IPR033034">
    <property type="entry name" value="NDUFB9"/>
</dbReference>
<name>A0A8K0EZV0_BRALA</name>
<evidence type="ECO:0000313" key="17">
    <source>
        <dbReference type="EMBL" id="CAH1269253.1"/>
    </source>
</evidence>
<sequence length="152" mass="18571">MATNPAPYLSHAQRVCRLYKRASRHLESWCIMRDKYRYQATLLRARFDEHKQEVDMVKAVKLLKAGEEEFLQRQHPQPYIFPDSPGGTTYERYQSYQHPDWLLNHWHPEERARYPEYFKKREQRLRLVKEAWEKEQAEKQEKKYTDDLASVK</sequence>
<evidence type="ECO:0000256" key="14">
    <source>
        <dbReference type="ARBA" id="ARBA00030192"/>
    </source>
</evidence>
<evidence type="ECO:0000256" key="5">
    <source>
        <dbReference type="ARBA" id="ARBA00018684"/>
    </source>
</evidence>
<evidence type="ECO:0000256" key="13">
    <source>
        <dbReference type="ARBA" id="ARBA00023136"/>
    </source>
</evidence>
<evidence type="ECO:0000256" key="11">
    <source>
        <dbReference type="ARBA" id="ARBA00022990"/>
    </source>
</evidence>
<dbReference type="GO" id="GO:0005743">
    <property type="term" value="C:mitochondrial inner membrane"/>
    <property type="evidence" value="ECO:0007669"/>
    <property type="project" value="UniProtKB-SubCell"/>
</dbReference>
<dbReference type="OrthoDB" id="13598at2759"/>
<evidence type="ECO:0000313" key="18">
    <source>
        <dbReference type="Proteomes" id="UP000838412"/>
    </source>
</evidence>
<keyword evidence="8" id="KW-0679">Respiratory chain</keyword>
<keyword evidence="6" id="KW-0813">Transport</keyword>
<evidence type="ECO:0000256" key="1">
    <source>
        <dbReference type="ARBA" id="ARBA00002920"/>
    </source>
</evidence>
<keyword evidence="13" id="KW-0472">Membrane</keyword>
<evidence type="ECO:0000256" key="7">
    <source>
        <dbReference type="ARBA" id="ARBA00022553"/>
    </source>
</evidence>
<evidence type="ECO:0000256" key="10">
    <source>
        <dbReference type="ARBA" id="ARBA00022982"/>
    </source>
</evidence>
<evidence type="ECO:0000256" key="12">
    <source>
        <dbReference type="ARBA" id="ARBA00023128"/>
    </source>
</evidence>
<comment type="function">
    <text evidence="1">Accessory subunit of the mitochondrial membrane respiratory chain NADH dehydrogenase (Complex I), that is believed to be not involved in catalysis. Complex I functions in the transfer of electrons from NADH to the respiratory chain. The immediate electron acceptor for the enzyme is believed to be ubiquinone.</text>
</comment>
<keyword evidence="12" id="KW-0496">Mitochondrion</keyword>
<evidence type="ECO:0000256" key="9">
    <source>
        <dbReference type="ARBA" id="ARBA00022792"/>
    </source>
</evidence>
<dbReference type="Proteomes" id="UP000838412">
    <property type="component" value="Chromosome 7"/>
</dbReference>
<dbReference type="AlphaFoldDB" id="A0A8K0EZV0"/>
<feature type="domain" description="Complex 1 LYR protein" evidence="16">
    <location>
        <begin position="13"/>
        <end position="70"/>
    </location>
</feature>
<keyword evidence="18" id="KW-1185">Reference proteome</keyword>
<dbReference type="InterPro" id="IPR008011">
    <property type="entry name" value="Complex1_LYR_dom"/>
</dbReference>
<evidence type="ECO:0000256" key="2">
    <source>
        <dbReference type="ARBA" id="ARBA00004443"/>
    </source>
</evidence>
<evidence type="ECO:0000256" key="3">
    <source>
        <dbReference type="ARBA" id="ARBA00009508"/>
    </source>
</evidence>
<keyword evidence="7" id="KW-0597">Phosphoprotein</keyword>
<comment type="similarity">
    <text evidence="3">Belongs to the complex I LYR family.</text>
</comment>
<comment type="subcellular location">
    <subcellularLocation>
        <location evidence="2">Mitochondrion inner membrane</location>
        <topology evidence="2">Peripheral membrane protein</topology>
        <orientation evidence="2">Matrix side</orientation>
    </subcellularLocation>
</comment>
<protein>
    <recommendedName>
        <fullName evidence="5">NADH dehydrogenase [ubiquinone] 1 beta subcomplex subunit 9</fullName>
    </recommendedName>
    <alternativeName>
        <fullName evidence="14">Complex I-B22</fullName>
    </alternativeName>
    <alternativeName>
        <fullName evidence="15">NADH-ubiquinone oxidoreductase B22 subunit</fullName>
    </alternativeName>
</protein>
<evidence type="ECO:0000256" key="4">
    <source>
        <dbReference type="ARBA" id="ARBA00011790"/>
    </source>
</evidence>
<organism evidence="17 18">
    <name type="scientific">Branchiostoma lanceolatum</name>
    <name type="common">Common lancelet</name>
    <name type="synonym">Amphioxus lanceolatum</name>
    <dbReference type="NCBI Taxonomy" id="7740"/>
    <lineage>
        <taxon>Eukaryota</taxon>
        <taxon>Metazoa</taxon>
        <taxon>Chordata</taxon>
        <taxon>Cephalochordata</taxon>
        <taxon>Leptocardii</taxon>
        <taxon>Amphioxiformes</taxon>
        <taxon>Branchiostomatidae</taxon>
        <taxon>Branchiostoma</taxon>
    </lineage>
</organism>
<dbReference type="Pfam" id="PF05347">
    <property type="entry name" value="Complex1_LYR"/>
    <property type="match status" value="1"/>
</dbReference>
<dbReference type="PANTHER" id="PTHR12868">
    <property type="entry name" value="NADH-UBIQUINONE OXIDOREDUCTASE B22 SUBUNIT"/>
    <property type="match status" value="1"/>
</dbReference>